<organism evidence="2 3">
    <name type="scientific">Streptomyces erythrochromogenes</name>
    <dbReference type="NCBI Taxonomy" id="285574"/>
    <lineage>
        <taxon>Bacteria</taxon>
        <taxon>Bacillati</taxon>
        <taxon>Actinomycetota</taxon>
        <taxon>Actinomycetes</taxon>
        <taxon>Kitasatosporales</taxon>
        <taxon>Streptomycetaceae</taxon>
        <taxon>Streptomyces</taxon>
    </lineage>
</organism>
<dbReference type="Pfam" id="PF02310">
    <property type="entry name" value="B12-binding"/>
    <property type="match status" value="1"/>
</dbReference>
<evidence type="ECO:0000313" key="2">
    <source>
        <dbReference type="EMBL" id="WUN78279.1"/>
    </source>
</evidence>
<accession>A0ABZ1Q7M5</accession>
<dbReference type="CDD" id="cd02065">
    <property type="entry name" value="B12-binding_like"/>
    <property type="match status" value="1"/>
</dbReference>
<dbReference type="Gene3D" id="3.40.50.280">
    <property type="entry name" value="Cobalamin-binding domain"/>
    <property type="match status" value="1"/>
</dbReference>
<protein>
    <submittedName>
        <fullName evidence="2">Cobalamin B12-binding domain-containing protein</fullName>
    </submittedName>
</protein>
<evidence type="ECO:0000259" key="1">
    <source>
        <dbReference type="PROSITE" id="PS51332"/>
    </source>
</evidence>
<gene>
    <name evidence="2" type="ORF">OHA91_07095</name>
</gene>
<feature type="domain" description="B12-binding" evidence="1">
    <location>
        <begin position="16"/>
        <end position="154"/>
    </location>
</feature>
<sequence length="164" mass="17243">MEQHAVEQHGKAEPTGLDVVVTTMASDSHTWNLVFLQLLLEELGHRVTNLGACVPDELLVAECRRIEPDLIVLSSVNGHGFNDGLRVIEALRARPELVRTPTVIGGKLGISGSGTPARHRALMAAGFDGVFEEGGSVLDFQSFVGSLPAGSVARALPAGSGVLL</sequence>
<dbReference type="PROSITE" id="PS51332">
    <property type="entry name" value="B12_BINDING"/>
    <property type="match status" value="1"/>
</dbReference>
<proteinExistence type="predicted"/>
<keyword evidence="3" id="KW-1185">Reference proteome</keyword>
<evidence type="ECO:0000313" key="3">
    <source>
        <dbReference type="Proteomes" id="UP001432312"/>
    </source>
</evidence>
<name>A0ABZ1Q7M5_9ACTN</name>
<dbReference type="SUPFAM" id="SSF52242">
    <property type="entry name" value="Cobalamin (vitamin B12)-binding domain"/>
    <property type="match status" value="1"/>
</dbReference>
<dbReference type="InterPro" id="IPR036724">
    <property type="entry name" value="Cobalamin-bd_sf"/>
</dbReference>
<reference evidence="2" key="1">
    <citation type="submission" date="2022-10" db="EMBL/GenBank/DDBJ databases">
        <title>The complete genomes of actinobacterial strains from the NBC collection.</title>
        <authorList>
            <person name="Joergensen T.S."/>
            <person name="Alvarez Arevalo M."/>
            <person name="Sterndorff E.B."/>
            <person name="Faurdal D."/>
            <person name="Vuksanovic O."/>
            <person name="Mourched A.-S."/>
            <person name="Charusanti P."/>
            <person name="Shaw S."/>
            <person name="Blin K."/>
            <person name="Weber T."/>
        </authorList>
    </citation>
    <scope>NUCLEOTIDE SEQUENCE</scope>
    <source>
        <strain evidence="2">NBC_00303</strain>
    </source>
</reference>
<dbReference type="GeneID" id="95495788"/>
<dbReference type="EMBL" id="CP108036">
    <property type="protein sequence ID" value="WUN78279.1"/>
    <property type="molecule type" value="Genomic_DNA"/>
</dbReference>
<dbReference type="RefSeq" id="WP_037631558.1">
    <property type="nucleotide sequence ID" value="NZ_CP108036.1"/>
</dbReference>
<dbReference type="InterPro" id="IPR006158">
    <property type="entry name" value="Cobalamin-bd"/>
</dbReference>
<dbReference type="Proteomes" id="UP001432312">
    <property type="component" value="Chromosome"/>
</dbReference>